<evidence type="ECO:0000256" key="2">
    <source>
        <dbReference type="ARBA" id="ARBA00022692"/>
    </source>
</evidence>
<gene>
    <name evidence="6" type="ORF">CEW83_11225</name>
</gene>
<dbReference type="RefSeq" id="WP_108949418.1">
    <property type="nucleotide sequence ID" value="NZ_CP022187.1"/>
</dbReference>
<dbReference type="PIRSF" id="PIRSF000180">
    <property type="entry name" value="FrdC"/>
    <property type="match status" value="1"/>
</dbReference>
<dbReference type="CDD" id="cd00546">
    <property type="entry name" value="QFR_TypeD_subunitC"/>
    <property type="match status" value="1"/>
</dbReference>
<organism evidence="6 7">
    <name type="scientific">Parazoarcus communis</name>
    <dbReference type="NCBI Taxonomy" id="41977"/>
    <lineage>
        <taxon>Bacteria</taxon>
        <taxon>Pseudomonadati</taxon>
        <taxon>Pseudomonadota</taxon>
        <taxon>Betaproteobacteria</taxon>
        <taxon>Rhodocyclales</taxon>
        <taxon>Zoogloeaceae</taxon>
        <taxon>Parazoarcus</taxon>
    </lineage>
</organism>
<protein>
    <submittedName>
        <fullName evidence="6">Fumarate reductase subunit C</fullName>
    </submittedName>
</protein>
<dbReference type="GO" id="GO:0016020">
    <property type="term" value="C:membrane"/>
    <property type="evidence" value="ECO:0007669"/>
    <property type="project" value="InterPro"/>
</dbReference>
<keyword evidence="4 5" id="KW-0472">Membrane</keyword>
<keyword evidence="1" id="KW-1003">Cell membrane</keyword>
<keyword evidence="3 5" id="KW-1133">Transmembrane helix</keyword>
<dbReference type="SUPFAM" id="SSF81343">
    <property type="entry name" value="Fumarate reductase respiratory complex transmembrane subunits"/>
    <property type="match status" value="1"/>
</dbReference>
<dbReference type="Gene3D" id="1.20.1300.10">
    <property type="entry name" value="Fumarate reductase/succinate dehydrogenase, transmembrane subunit"/>
    <property type="match status" value="1"/>
</dbReference>
<dbReference type="AlphaFoldDB" id="A0A2U8GR98"/>
<sequence length="132" mass="14526">MSKRRPYTRPMAGWWRKNPFFVEYMIHEGTALFVAAYGVVLLIGLVCLAQGEAAWNGWLAAMKHPLAVIFHLAVLAMMSYHSWTWFKIMPKTMPPVVIGGKRLAPAMITGGGLAVTAVASLVLLGLAWGLTR</sequence>
<dbReference type="Pfam" id="PF02300">
    <property type="entry name" value="Fumarate_red_C"/>
    <property type="match status" value="1"/>
</dbReference>
<evidence type="ECO:0000313" key="6">
    <source>
        <dbReference type="EMBL" id="AWI75713.1"/>
    </source>
</evidence>
<reference evidence="6 7" key="1">
    <citation type="submission" date="2017-06" db="EMBL/GenBank/DDBJ databases">
        <title>Azoarcus.</title>
        <authorList>
            <person name="Woo J.-H."/>
            <person name="Kim H.-S."/>
        </authorList>
    </citation>
    <scope>NUCLEOTIDE SEQUENCE [LARGE SCALE GENOMIC DNA]</scope>
    <source>
        <strain evidence="6 7">TSPY31</strain>
    </source>
</reference>
<keyword evidence="7" id="KW-1185">Reference proteome</keyword>
<dbReference type="EMBL" id="CP022187">
    <property type="protein sequence ID" value="AWI75713.1"/>
    <property type="molecule type" value="Genomic_DNA"/>
</dbReference>
<dbReference type="Proteomes" id="UP000244930">
    <property type="component" value="Chromosome"/>
</dbReference>
<accession>A0A2U8GR98</accession>
<evidence type="ECO:0000256" key="5">
    <source>
        <dbReference type="SAM" id="Phobius"/>
    </source>
</evidence>
<evidence type="ECO:0000256" key="4">
    <source>
        <dbReference type="ARBA" id="ARBA00023136"/>
    </source>
</evidence>
<keyword evidence="2 5" id="KW-0812">Transmembrane</keyword>
<evidence type="ECO:0000256" key="3">
    <source>
        <dbReference type="ARBA" id="ARBA00022989"/>
    </source>
</evidence>
<feature type="transmembrane region" description="Helical" evidence="5">
    <location>
        <begin position="21"/>
        <end position="46"/>
    </location>
</feature>
<feature type="transmembrane region" description="Helical" evidence="5">
    <location>
        <begin position="107"/>
        <end position="130"/>
    </location>
</feature>
<evidence type="ECO:0000256" key="1">
    <source>
        <dbReference type="ARBA" id="ARBA00022475"/>
    </source>
</evidence>
<feature type="transmembrane region" description="Helical" evidence="5">
    <location>
        <begin position="66"/>
        <end position="86"/>
    </location>
</feature>
<dbReference type="InterPro" id="IPR034804">
    <property type="entry name" value="SQR/QFR_C/D"/>
</dbReference>
<dbReference type="KEGG" id="acom:CEW83_11225"/>
<evidence type="ECO:0000313" key="7">
    <source>
        <dbReference type="Proteomes" id="UP000244930"/>
    </source>
</evidence>
<dbReference type="InterPro" id="IPR003510">
    <property type="entry name" value="Fumarate_red_C"/>
</dbReference>
<proteinExistence type="predicted"/>
<name>A0A2U8GR98_9RHOO</name>